<reference evidence="1" key="1">
    <citation type="submission" date="2022-06" db="EMBL/GenBank/DDBJ databases">
        <title>Uncovering the hologenomic basis of an extraordinary plant invasion.</title>
        <authorList>
            <person name="Bieker V.C."/>
            <person name="Martin M.D."/>
            <person name="Gilbert T."/>
            <person name="Hodgins K."/>
            <person name="Battlay P."/>
            <person name="Petersen B."/>
            <person name="Wilson J."/>
        </authorList>
    </citation>
    <scope>NUCLEOTIDE SEQUENCE</scope>
    <source>
        <strain evidence="1">AA19_3_7</strain>
        <tissue evidence="1">Leaf</tissue>
    </source>
</reference>
<dbReference type="EMBL" id="JAMZMK010006093">
    <property type="protein sequence ID" value="KAI7750735.1"/>
    <property type="molecule type" value="Genomic_DNA"/>
</dbReference>
<evidence type="ECO:0000313" key="1">
    <source>
        <dbReference type="EMBL" id="KAI7750735.1"/>
    </source>
</evidence>
<sequence length="226" mass="25311">MYLGICCGVPSGTLKTELHVYAGISDPTLTDNGIINPRLGDVGDNYVVKYLFLLGCSVWAPALGRHRHGRHGNTAIISGEGTGLLRLHSTYRHDLNIYSSNEGRVQARYAATICFTCFSIRCVMVRLKRSLEKWGANVKPWRRLCALRAFWVVFAETIPSTKILEFRLKEELLYICVLCSKYSKHITTLTSFQVREFEIKGLIAGTIALEGIGSLFIFDCPLVLFS</sequence>
<proteinExistence type="predicted"/>
<dbReference type="Proteomes" id="UP001206925">
    <property type="component" value="Unassembled WGS sequence"/>
</dbReference>
<gene>
    <name evidence="1" type="ORF">M8C21_013037</name>
</gene>
<dbReference type="AlphaFoldDB" id="A0AAD5D099"/>
<organism evidence="1 2">
    <name type="scientific">Ambrosia artemisiifolia</name>
    <name type="common">Common ragweed</name>
    <dbReference type="NCBI Taxonomy" id="4212"/>
    <lineage>
        <taxon>Eukaryota</taxon>
        <taxon>Viridiplantae</taxon>
        <taxon>Streptophyta</taxon>
        <taxon>Embryophyta</taxon>
        <taxon>Tracheophyta</taxon>
        <taxon>Spermatophyta</taxon>
        <taxon>Magnoliopsida</taxon>
        <taxon>eudicotyledons</taxon>
        <taxon>Gunneridae</taxon>
        <taxon>Pentapetalae</taxon>
        <taxon>asterids</taxon>
        <taxon>campanulids</taxon>
        <taxon>Asterales</taxon>
        <taxon>Asteraceae</taxon>
        <taxon>Asteroideae</taxon>
        <taxon>Heliantheae alliance</taxon>
        <taxon>Heliantheae</taxon>
        <taxon>Ambrosia</taxon>
    </lineage>
</organism>
<accession>A0AAD5D099</accession>
<evidence type="ECO:0000313" key="2">
    <source>
        <dbReference type="Proteomes" id="UP001206925"/>
    </source>
</evidence>
<comment type="caution">
    <text evidence="1">The sequence shown here is derived from an EMBL/GenBank/DDBJ whole genome shotgun (WGS) entry which is preliminary data.</text>
</comment>
<protein>
    <submittedName>
        <fullName evidence="1">Uncharacterized protein</fullName>
    </submittedName>
</protein>
<keyword evidence="2" id="KW-1185">Reference proteome</keyword>
<name>A0AAD5D099_AMBAR</name>